<dbReference type="EMBL" id="JADPRT010000009">
    <property type="protein sequence ID" value="MBF9070706.1"/>
    <property type="molecule type" value="Genomic_DNA"/>
</dbReference>
<reference evidence="2" key="1">
    <citation type="submission" date="2020-11" db="EMBL/GenBank/DDBJ databases">
        <title>Isolation and identification of active actinomycetes.</title>
        <authorList>
            <person name="Yu B."/>
        </authorList>
    </citation>
    <scope>NUCLEOTIDE SEQUENCE</scope>
    <source>
        <strain evidence="2">NEAU-YB345</strain>
    </source>
</reference>
<dbReference type="PANTHER" id="PTHR12126:SF11">
    <property type="entry name" value="NADH DEHYDROGENASE [UBIQUINONE] 1 ALPHA SUBCOMPLEX SUBUNIT 9, MITOCHONDRIAL"/>
    <property type="match status" value="1"/>
</dbReference>
<evidence type="ECO:0000259" key="1">
    <source>
        <dbReference type="Pfam" id="PF13460"/>
    </source>
</evidence>
<dbReference type="Proteomes" id="UP000657385">
    <property type="component" value="Unassembled WGS sequence"/>
</dbReference>
<evidence type="ECO:0000313" key="3">
    <source>
        <dbReference type="Proteomes" id="UP000657385"/>
    </source>
</evidence>
<gene>
    <name evidence="2" type="ORF">I2501_22040</name>
</gene>
<feature type="domain" description="NAD(P)-binding" evidence="1">
    <location>
        <begin position="10"/>
        <end position="147"/>
    </location>
</feature>
<accession>A0A931B5S5</accession>
<proteinExistence type="predicted"/>
<dbReference type="AlphaFoldDB" id="A0A931B5S5"/>
<dbReference type="Pfam" id="PF13460">
    <property type="entry name" value="NAD_binding_10"/>
    <property type="match status" value="1"/>
</dbReference>
<dbReference type="GO" id="GO:0044877">
    <property type="term" value="F:protein-containing complex binding"/>
    <property type="evidence" value="ECO:0007669"/>
    <property type="project" value="TreeGrafter"/>
</dbReference>
<evidence type="ECO:0000313" key="2">
    <source>
        <dbReference type="EMBL" id="MBF9070706.1"/>
    </source>
</evidence>
<keyword evidence="3" id="KW-1185">Reference proteome</keyword>
<name>A0A931B5S5_9ACTN</name>
<organism evidence="2 3">
    <name type="scientific">Streptacidiphilus fuscans</name>
    <dbReference type="NCBI Taxonomy" id="2789292"/>
    <lineage>
        <taxon>Bacteria</taxon>
        <taxon>Bacillati</taxon>
        <taxon>Actinomycetota</taxon>
        <taxon>Actinomycetes</taxon>
        <taxon>Kitasatosporales</taxon>
        <taxon>Streptomycetaceae</taxon>
        <taxon>Streptacidiphilus</taxon>
    </lineage>
</organism>
<dbReference type="PANTHER" id="PTHR12126">
    <property type="entry name" value="NADH-UBIQUINONE OXIDOREDUCTASE 39 KDA SUBUNIT-RELATED"/>
    <property type="match status" value="1"/>
</dbReference>
<sequence length="271" mass="28379">MSGGLVVVTGGTGVLGRAVVERLVEQGREVRVVSRRPASGGERPYGWAVADLRSGSGVAEALAGADVVVHCATAFGRGQEAALARNLVAGAQAAGEGAARAPHVIYVSIVGIDRIPFGYYKGKLESERVFARSGLPYTIQRATQFHDLVRTLFAGAAKLPLVPVPSVRFQPIDVRDVAVRLAELAAAEPACGRAPDIGGPAVREARDLARAYLAATGREGRPLLPLSLPGRAFGALRAGANLVPGEPYGRIGFEEYLAGLPAPKRLAYRKQ</sequence>
<dbReference type="RefSeq" id="WP_196195875.1">
    <property type="nucleotide sequence ID" value="NZ_JADPRT010000009.1"/>
</dbReference>
<dbReference type="InterPro" id="IPR051207">
    <property type="entry name" value="ComplexI_NDUFA9_subunit"/>
</dbReference>
<dbReference type="SUPFAM" id="SSF51735">
    <property type="entry name" value="NAD(P)-binding Rossmann-fold domains"/>
    <property type="match status" value="1"/>
</dbReference>
<dbReference type="InterPro" id="IPR036291">
    <property type="entry name" value="NAD(P)-bd_dom_sf"/>
</dbReference>
<comment type="caution">
    <text evidence="2">The sequence shown here is derived from an EMBL/GenBank/DDBJ whole genome shotgun (WGS) entry which is preliminary data.</text>
</comment>
<protein>
    <submittedName>
        <fullName evidence="2">SDR family oxidoreductase</fullName>
    </submittedName>
</protein>
<dbReference type="InterPro" id="IPR016040">
    <property type="entry name" value="NAD(P)-bd_dom"/>
</dbReference>
<dbReference type="Gene3D" id="3.40.50.720">
    <property type="entry name" value="NAD(P)-binding Rossmann-like Domain"/>
    <property type="match status" value="1"/>
</dbReference>